<dbReference type="Gene3D" id="3.30.750.24">
    <property type="entry name" value="STAS domain"/>
    <property type="match status" value="1"/>
</dbReference>
<dbReference type="RefSeq" id="WP_111594001.1">
    <property type="nucleotide sequence ID" value="NZ_QLMA01000007.1"/>
</dbReference>
<dbReference type="Pfam" id="PF01740">
    <property type="entry name" value="STAS"/>
    <property type="match status" value="1"/>
</dbReference>
<proteinExistence type="predicted"/>
<feature type="domain" description="STAS" evidence="1">
    <location>
        <begin position="1"/>
        <end position="103"/>
    </location>
</feature>
<dbReference type="PROSITE" id="PS50801">
    <property type="entry name" value="STAS"/>
    <property type="match status" value="1"/>
</dbReference>
<evidence type="ECO:0000313" key="2">
    <source>
        <dbReference type="EMBL" id="RAJ77408.1"/>
    </source>
</evidence>
<dbReference type="Proteomes" id="UP000249819">
    <property type="component" value="Unassembled WGS sequence"/>
</dbReference>
<evidence type="ECO:0000259" key="1">
    <source>
        <dbReference type="PROSITE" id="PS50801"/>
    </source>
</evidence>
<comment type="caution">
    <text evidence="2">The sequence shown here is derived from an EMBL/GenBank/DDBJ whole genome shotgun (WGS) entry which is preliminary data.</text>
</comment>
<evidence type="ECO:0000313" key="3">
    <source>
        <dbReference type="Proteomes" id="UP000249819"/>
    </source>
</evidence>
<sequence length="103" mass="11816">MIDTNKIKRYTLTKPLTAMYSEELLKELTLFASSEKQEYILDLSEVEEVDMAGINLLVKINLLTIKHHSKLLLLLTPGSRLGELLHLTKFNERILVIHTSNKP</sequence>
<reference evidence="2 3" key="1">
    <citation type="submission" date="2018-06" db="EMBL/GenBank/DDBJ databases">
        <title>Genomic Encyclopedia of Archaeal and Bacterial Type Strains, Phase II (KMG-II): from individual species to whole genera.</title>
        <authorList>
            <person name="Goeker M."/>
        </authorList>
    </citation>
    <scope>NUCLEOTIDE SEQUENCE [LARGE SCALE GENOMIC DNA]</scope>
    <source>
        <strain evidence="2 3">DSM 29821</strain>
    </source>
</reference>
<dbReference type="InterPro" id="IPR036513">
    <property type="entry name" value="STAS_dom_sf"/>
</dbReference>
<dbReference type="InterPro" id="IPR002645">
    <property type="entry name" value="STAS_dom"/>
</dbReference>
<name>A0A327VTX5_9BACT</name>
<dbReference type="SUPFAM" id="SSF52091">
    <property type="entry name" value="SpoIIaa-like"/>
    <property type="match status" value="1"/>
</dbReference>
<protein>
    <submittedName>
        <fullName evidence="2">STAS domain-containing protein</fullName>
    </submittedName>
</protein>
<accession>A0A327VTX5</accession>
<dbReference type="EMBL" id="QLMA01000007">
    <property type="protein sequence ID" value="RAJ77408.1"/>
    <property type="molecule type" value="Genomic_DNA"/>
</dbReference>
<keyword evidence="3" id="KW-1185">Reference proteome</keyword>
<dbReference type="AlphaFoldDB" id="A0A327VTX5"/>
<gene>
    <name evidence="2" type="ORF">CLV59_107175</name>
</gene>
<organism evidence="2 3">
    <name type="scientific">Chitinophaga dinghuensis</name>
    <dbReference type="NCBI Taxonomy" id="1539050"/>
    <lineage>
        <taxon>Bacteria</taxon>
        <taxon>Pseudomonadati</taxon>
        <taxon>Bacteroidota</taxon>
        <taxon>Chitinophagia</taxon>
        <taxon>Chitinophagales</taxon>
        <taxon>Chitinophagaceae</taxon>
        <taxon>Chitinophaga</taxon>
    </lineage>
</organism>